<evidence type="ECO:0000256" key="3">
    <source>
        <dbReference type="SAM" id="SignalP"/>
    </source>
</evidence>
<feature type="chain" id="PRO_5038660504" evidence="3">
    <location>
        <begin position="29"/>
        <end position="458"/>
    </location>
</feature>
<accession>A0A011VVP5</accession>
<evidence type="ECO:0000259" key="4">
    <source>
        <dbReference type="SMART" id="SM00093"/>
    </source>
</evidence>
<dbReference type="InterPro" id="IPR000215">
    <property type="entry name" value="Serpin_fam"/>
</dbReference>
<evidence type="ECO:0000313" key="6">
    <source>
        <dbReference type="Proteomes" id="UP000021369"/>
    </source>
</evidence>
<comment type="caution">
    <text evidence="5">The sequence shown here is derived from an EMBL/GenBank/DDBJ whole genome shotgun (WGS) entry which is preliminary data.</text>
</comment>
<dbReference type="InterPro" id="IPR042185">
    <property type="entry name" value="Serpin_sf_2"/>
</dbReference>
<dbReference type="Gene3D" id="2.30.39.10">
    <property type="entry name" value="Alpha-1-antitrypsin, domain 1"/>
    <property type="match status" value="1"/>
</dbReference>
<dbReference type="Proteomes" id="UP000021369">
    <property type="component" value="Unassembled WGS sequence"/>
</dbReference>
<evidence type="ECO:0000256" key="1">
    <source>
        <dbReference type="RuleBase" id="RU000411"/>
    </source>
</evidence>
<dbReference type="InterPro" id="IPR042178">
    <property type="entry name" value="Serpin_sf_1"/>
</dbReference>
<feature type="domain" description="Serpin" evidence="4">
    <location>
        <begin position="96"/>
        <end position="456"/>
    </location>
</feature>
<organism evidence="5 6">
    <name type="scientific">Ruminococcus albus SY3</name>
    <dbReference type="NCBI Taxonomy" id="1341156"/>
    <lineage>
        <taxon>Bacteria</taxon>
        <taxon>Bacillati</taxon>
        <taxon>Bacillota</taxon>
        <taxon>Clostridia</taxon>
        <taxon>Eubacteriales</taxon>
        <taxon>Oscillospiraceae</taxon>
        <taxon>Ruminococcus</taxon>
    </lineage>
</organism>
<dbReference type="EMBL" id="JEOB01000002">
    <property type="protein sequence ID" value="EXM39336.1"/>
    <property type="molecule type" value="Genomic_DNA"/>
</dbReference>
<dbReference type="InterPro" id="IPR023796">
    <property type="entry name" value="Serpin_dom"/>
</dbReference>
<dbReference type="SUPFAM" id="SSF56574">
    <property type="entry name" value="Serpins"/>
    <property type="match status" value="1"/>
</dbReference>
<evidence type="ECO:0000256" key="2">
    <source>
        <dbReference type="SAM" id="MobiDB-lite"/>
    </source>
</evidence>
<feature type="signal peptide" evidence="3">
    <location>
        <begin position="1"/>
        <end position="28"/>
    </location>
</feature>
<keyword evidence="6" id="KW-1185">Reference proteome</keyword>
<dbReference type="InterPro" id="IPR036186">
    <property type="entry name" value="Serpin_sf"/>
</dbReference>
<gene>
    <name evidence="5" type="ORF">RASY3_05170</name>
</gene>
<dbReference type="PANTHER" id="PTHR11461:SF211">
    <property type="entry name" value="GH10112P-RELATED"/>
    <property type="match status" value="1"/>
</dbReference>
<protein>
    <submittedName>
        <fullName evidence="5">Proteinase inhibitor I4 serpin</fullName>
    </submittedName>
</protein>
<dbReference type="PROSITE" id="PS51257">
    <property type="entry name" value="PROKAR_LIPOPROTEIN"/>
    <property type="match status" value="1"/>
</dbReference>
<sequence length="458" mass="50251">MKNIYLKRTICTALAGLMIALTSCGNVSEQKESPASTGKNTSSSAGNADPTTTPDDTIAEPDETNMSVKPLSEVSHENSDETPDDSFNAAYRNYSAELFKTTCAEDIKAGNNVMISPESVMLAIGMTANGAKGETLSQMETVLGGQGIDAVNKAMQYRMTKFMNSDTVNFNVANSVWVLDDSERIKMKQEFCDKVKSVYNADSFIAPFDNTTLNDINSWVNKNTNNMIPSVLDSIKESDVAYLINAMAFEGEWAEKYEDAQVREDDKFTNSKGEEEKVKMLYSEEGGYFEDENTTGFLKYYSGHDYAFMAMLPSEGTDIADYVANMDGEKLSNLWQSAGGSVDVCIPEFSYDYGRELSDDLKAMGMTAPFDENADFSDMAETGSGSLFIDKVIHKTHIELDRFGTKAAASTVVVMTDEACLEAKDKKQVYLNRPFVYAIIDTESGTPVFMGAVNTVNG</sequence>
<evidence type="ECO:0000313" key="5">
    <source>
        <dbReference type="EMBL" id="EXM39336.1"/>
    </source>
</evidence>
<dbReference type="RefSeq" id="WP_037285792.1">
    <property type="nucleotide sequence ID" value="NZ_JEOB01000002.1"/>
</dbReference>
<proteinExistence type="inferred from homology"/>
<dbReference type="PANTHER" id="PTHR11461">
    <property type="entry name" value="SERINE PROTEASE INHIBITOR, SERPIN"/>
    <property type="match status" value="1"/>
</dbReference>
<dbReference type="OrthoDB" id="9764871at2"/>
<dbReference type="Gene3D" id="3.30.497.10">
    <property type="entry name" value="Antithrombin, subunit I, domain 2"/>
    <property type="match status" value="1"/>
</dbReference>
<dbReference type="InterPro" id="IPR023795">
    <property type="entry name" value="Serpin_CS"/>
</dbReference>
<dbReference type="PROSITE" id="PS00284">
    <property type="entry name" value="SERPIN"/>
    <property type="match status" value="1"/>
</dbReference>
<dbReference type="Pfam" id="PF00079">
    <property type="entry name" value="Serpin"/>
    <property type="match status" value="1"/>
</dbReference>
<reference evidence="5 6" key="1">
    <citation type="submission" date="2013-06" db="EMBL/GenBank/DDBJ databases">
        <title>Rumen cellulosomics: divergent fiber-degrading strategies revealed by comparative genome-wide analysis of six Ruminococcal strains.</title>
        <authorList>
            <person name="Dassa B."/>
            <person name="Borovok I."/>
            <person name="Lamed R."/>
            <person name="Flint H."/>
            <person name="Yeoman C.J."/>
            <person name="White B."/>
            <person name="Bayer E.A."/>
        </authorList>
    </citation>
    <scope>NUCLEOTIDE SEQUENCE [LARGE SCALE GENOMIC DNA]</scope>
    <source>
        <strain evidence="5 6">SY3</strain>
    </source>
</reference>
<dbReference type="PATRIC" id="fig|1341156.4.peg.1453"/>
<dbReference type="GO" id="GO:0005615">
    <property type="term" value="C:extracellular space"/>
    <property type="evidence" value="ECO:0007669"/>
    <property type="project" value="InterPro"/>
</dbReference>
<dbReference type="AlphaFoldDB" id="A0A011VVP5"/>
<dbReference type="CDD" id="cd19589">
    <property type="entry name" value="serpin_tengpin-like"/>
    <property type="match status" value="1"/>
</dbReference>
<dbReference type="GO" id="GO:0004867">
    <property type="term" value="F:serine-type endopeptidase inhibitor activity"/>
    <property type="evidence" value="ECO:0007669"/>
    <property type="project" value="InterPro"/>
</dbReference>
<keyword evidence="3" id="KW-0732">Signal</keyword>
<dbReference type="SMART" id="SM00093">
    <property type="entry name" value="SERPIN"/>
    <property type="match status" value="1"/>
</dbReference>
<name>A0A011VVP5_RUMAL</name>
<feature type="region of interest" description="Disordered" evidence="2">
    <location>
        <begin position="28"/>
        <end position="87"/>
    </location>
</feature>
<feature type="compositionally biased region" description="Polar residues" evidence="2">
    <location>
        <begin position="28"/>
        <end position="46"/>
    </location>
</feature>
<comment type="similarity">
    <text evidence="1">Belongs to the serpin family.</text>
</comment>